<feature type="compositionally biased region" description="Low complexity" evidence="1">
    <location>
        <begin position="23"/>
        <end position="37"/>
    </location>
</feature>
<reference evidence="2 3" key="1">
    <citation type="submission" date="2005-09" db="EMBL/GenBank/DDBJ databases">
        <authorList>
            <person name="Mural R.J."/>
            <person name="Li P.W."/>
            <person name="Adams M.D."/>
            <person name="Amanatides P.G."/>
            <person name="Baden-Tillson H."/>
            <person name="Barnstead M."/>
            <person name="Chin S.H."/>
            <person name="Dew I."/>
            <person name="Evans C.A."/>
            <person name="Ferriera S."/>
            <person name="Flanigan M."/>
            <person name="Fosler C."/>
            <person name="Glodek A."/>
            <person name="Gu Z."/>
            <person name="Holt R.A."/>
            <person name="Jennings D."/>
            <person name="Kraft C.L."/>
            <person name="Lu F."/>
            <person name="Nguyen T."/>
            <person name="Nusskern D.R."/>
            <person name="Pfannkoch C.M."/>
            <person name="Sitter C."/>
            <person name="Sutton G.G."/>
            <person name="Venter J.C."/>
            <person name="Wang Z."/>
            <person name="Woodage T."/>
            <person name="Zheng X.H."/>
            <person name="Zhong F."/>
        </authorList>
    </citation>
    <scope>NUCLEOTIDE SEQUENCE [LARGE SCALE GENOMIC DNA]</scope>
    <source>
        <strain>BN</strain>
        <strain evidence="3">Sprague-Dawley</strain>
    </source>
</reference>
<evidence type="ECO:0000256" key="1">
    <source>
        <dbReference type="SAM" id="MobiDB-lite"/>
    </source>
</evidence>
<dbReference type="AlphaFoldDB" id="A6IM25"/>
<feature type="compositionally biased region" description="Basic and acidic residues" evidence="1">
    <location>
        <begin position="40"/>
        <end position="56"/>
    </location>
</feature>
<name>A6IM25_RAT</name>
<gene>
    <name evidence="2" type="ORF">rCG_30139</name>
</gene>
<proteinExistence type="predicted"/>
<protein>
    <submittedName>
        <fullName evidence="2">RCG30139</fullName>
    </submittedName>
</protein>
<sequence>MEMENTLAGNMGESKTPLVTCGSQRPQRSQSRQHCQSYHPPEHHGMEWRQTRDSKQPRWAHCEFLYG</sequence>
<evidence type="ECO:0000313" key="2">
    <source>
        <dbReference type="EMBL" id="EDM01764.1"/>
    </source>
</evidence>
<dbReference type="Proteomes" id="UP000234681">
    <property type="component" value="Chromosome 4"/>
</dbReference>
<feature type="region of interest" description="Disordered" evidence="1">
    <location>
        <begin position="1"/>
        <end position="56"/>
    </location>
</feature>
<organism evidence="2 3">
    <name type="scientific">Rattus norvegicus</name>
    <name type="common">Rat</name>
    <dbReference type="NCBI Taxonomy" id="10116"/>
    <lineage>
        <taxon>Eukaryota</taxon>
        <taxon>Metazoa</taxon>
        <taxon>Chordata</taxon>
        <taxon>Craniata</taxon>
        <taxon>Vertebrata</taxon>
        <taxon>Euteleostomi</taxon>
        <taxon>Mammalia</taxon>
        <taxon>Eutheria</taxon>
        <taxon>Euarchontoglires</taxon>
        <taxon>Glires</taxon>
        <taxon>Rodentia</taxon>
        <taxon>Myomorpha</taxon>
        <taxon>Muroidea</taxon>
        <taxon>Muridae</taxon>
        <taxon>Murinae</taxon>
        <taxon>Rattus</taxon>
    </lineage>
</organism>
<evidence type="ECO:0000313" key="3">
    <source>
        <dbReference type="Proteomes" id="UP000234681"/>
    </source>
</evidence>
<accession>A6IM25</accession>
<dbReference type="EMBL" id="CH473964">
    <property type="protein sequence ID" value="EDM01764.1"/>
    <property type="molecule type" value="Genomic_DNA"/>
</dbReference>